<feature type="transmembrane region" description="Helical" evidence="7">
    <location>
        <begin position="443"/>
        <end position="465"/>
    </location>
</feature>
<feature type="transmembrane region" description="Helical" evidence="7">
    <location>
        <begin position="477"/>
        <end position="496"/>
    </location>
</feature>
<gene>
    <name evidence="8" type="ORF">PEX2_104720</name>
</gene>
<dbReference type="Proteomes" id="UP000030143">
    <property type="component" value="Unassembled WGS sequence"/>
</dbReference>
<dbReference type="EMBL" id="JQFZ01000372">
    <property type="protein sequence ID" value="KGO49839.1"/>
    <property type="molecule type" value="Genomic_DNA"/>
</dbReference>
<dbReference type="GeneID" id="27683162"/>
<evidence type="ECO:0000256" key="3">
    <source>
        <dbReference type="ARBA" id="ARBA00022692"/>
    </source>
</evidence>
<protein>
    <submittedName>
        <fullName evidence="8">Permease, cytosine/purine, uracil, thiamine, allantoin</fullName>
    </submittedName>
</protein>
<comment type="similarity">
    <text evidence="2">Belongs to the purine-cytosine permease (2.A.39) family.</text>
</comment>
<evidence type="ECO:0000256" key="6">
    <source>
        <dbReference type="SAM" id="MobiDB-lite"/>
    </source>
</evidence>
<dbReference type="InterPro" id="IPR045225">
    <property type="entry name" value="Uracil/uridine/allantoin_perm"/>
</dbReference>
<dbReference type="PANTHER" id="PTHR30618">
    <property type="entry name" value="NCS1 FAMILY PURINE/PYRIMIDINE TRANSPORTER"/>
    <property type="match status" value="1"/>
</dbReference>
<evidence type="ECO:0000313" key="8">
    <source>
        <dbReference type="EMBL" id="KGO49839.1"/>
    </source>
</evidence>
<feature type="transmembrane region" description="Helical" evidence="7">
    <location>
        <begin position="291"/>
        <end position="312"/>
    </location>
</feature>
<organism evidence="8 9">
    <name type="scientific">Penicillium expansum</name>
    <name type="common">Blue mold rot fungus</name>
    <dbReference type="NCBI Taxonomy" id="27334"/>
    <lineage>
        <taxon>Eukaryota</taxon>
        <taxon>Fungi</taxon>
        <taxon>Dikarya</taxon>
        <taxon>Ascomycota</taxon>
        <taxon>Pezizomycotina</taxon>
        <taxon>Eurotiomycetes</taxon>
        <taxon>Eurotiomycetidae</taxon>
        <taxon>Eurotiales</taxon>
        <taxon>Aspergillaceae</taxon>
        <taxon>Penicillium</taxon>
    </lineage>
</organism>
<evidence type="ECO:0000313" key="9">
    <source>
        <dbReference type="Proteomes" id="UP000030143"/>
    </source>
</evidence>
<evidence type="ECO:0000256" key="4">
    <source>
        <dbReference type="ARBA" id="ARBA00022989"/>
    </source>
</evidence>
<keyword evidence="4 7" id="KW-1133">Transmembrane helix</keyword>
<dbReference type="Pfam" id="PF02133">
    <property type="entry name" value="Transp_cyt_pur"/>
    <property type="match status" value="2"/>
</dbReference>
<proteinExistence type="inferred from homology"/>
<evidence type="ECO:0000256" key="7">
    <source>
        <dbReference type="SAM" id="Phobius"/>
    </source>
</evidence>
<feature type="compositionally biased region" description="Basic and acidic residues" evidence="6">
    <location>
        <begin position="547"/>
        <end position="558"/>
    </location>
</feature>
<feature type="transmembrane region" description="Helical" evidence="7">
    <location>
        <begin position="206"/>
        <end position="230"/>
    </location>
</feature>
<evidence type="ECO:0000256" key="2">
    <source>
        <dbReference type="ARBA" id="ARBA00008974"/>
    </source>
</evidence>
<feature type="region of interest" description="Disordered" evidence="6">
    <location>
        <begin position="528"/>
        <end position="558"/>
    </location>
</feature>
<feature type="transmembrane region" description="Helical" evidence="7">
    <location>
        <begin position="138"/>
        <end position="155"/>
    </location>
</feature>
<dbReference type="GO" id="GO:0015205">
    <property type="term" value="F:nucleobase transmembrane transporter activity"/>
    <property type="evidence" value="ECO:0007669"/>
    <property type="project" value="TreeGrafter"/>
</dbReference>
<feature type="transmembrane region" description="Helical" evidence="7">
    <location>
        <begin position="385"/>
        <end position="412"/>
    </location>
</feature>
<comment type="caution">
    <text evidence="8">The sequence shown here is derived from an EMBL/GenBank/DDBJ whole genome shotgun (WGS) entry which is preliminary data.</text>
</comment>
<keyword evidence="5 7" id="KW-0472">Membrane</keyword>
<dbReference type="PANTHER" id="PTHR30618:SF0">
    <property type="entry name" value="PURINE-URACIL PERMEASE NCS1"/>
    <property type="match status" value="1"/>
</dbReference>
<dbReference type="RefSeq" id="XP_016593228.1">
    <property type="nucleotide sequence ID" value="XM_016747741.1"/>
</dbReference>
<dbReference type="VEuPathDB" id="FungiDB:PEXP_078260"/>
<feature type="transmembrane region" description="Helical" evidence="7">
    <location>
        <begin position="341"/>
        <end position="364"/>
    </location>
</feature>
<name>A0A0A2J3D3_PENEN</name>
<sequence length="558" mass="62333">MATRKENLAVAVKSKESFKAYLQVPGIIENSEEEGRFLWSNEDLLPVPPERRNWTYRTYSFLYFGWAMDNWTLGSTMIGIGLNWWQSILVILAGQLINSIFQAINSRCGSIYHISFPIVSRSVSGMVGSYFAVGTRSVMSVVYYALKLYIGSNFVRNMMRAVFGHAFSNIPNHLPISAGITTQGMIAFIVYWVIHIPIMFLRPDQMRWIFTMKIVSIFPAYIGLFIFCMVNTRGQLGSSLASAKETSSWQFSWFVMAAINASMGNNSLTTTNQPDFCRWSNKPWAPVIPQIIFNPLAVTIASTLGILATAAINNSWGLELWNQWDLLDEIMTRYWRPEVRFAVFLCALGQAALVMGTNVAGNIIPLGSDCSMLWPRYINTVRGQFIGLFLCYGYGMFFAAIVGPTIVEYYYFARGNIFVPELYHGSSDNPYYWFYKGWGLQAYAAYLIGIALPFTGFVGTLGASVPAVGVHMGDMGWLLSFFVSAFAYYVICSIFPTGVQRAIKDQGLGWEGNAKHLEGIIEALVGDDQSSESQNSAGGVRYVPKMSESEPLEKSVDA</sequence>
<feature type="transmembrane region" description="Helical" evidence="7">
    <location>
        <begin position="61"/>
        <end position="78"/>
    </location>
</feature>
<dbReference type="GO" id="GO:0005886">
    <property type="term" value="C:plasma membrane"/>
    <property type="evidence" value="ECO:0007669"/>
    <property type="project" value="TreeGrafter"/>
</dbReference>
<reference evidence="8 9" key="1">
    <citation type="journal article" date="2015" name="Mol. Plant Microbe Interact.">
        <title>Genome, transcriptome, and functional analyses of Penicillium expansum provide new insights into secondary metabolism and pathogenicity.</title>
        <authorList>
            <person name="Ballester A.R."/>
            <person name="Marcet-Houben M."/>
            <person name="Levin E."/>
            <person name="Sela N."/>
            <person name="Selma-Lazaro C."/>
            <person name="Carmona L."/>
            <person name="Wisniewski M."/>
            <person name="Droby S."/>
            <person name="Gonzalez-Candelas L."/>
            <person name="Gabaldon T."/>
        </authorList>
    </citation>
    <scope>NUCLEOTIDE SEQUENCE [LARGE SCALE GENOMIC DNA]</scope>
    <source>
        <strain evidence="8 9">MD-8</strain>
    </source>
</reference>
<keyword evidence="3 7" id="KW-0812">Transmembrane</keyword>
<dbReference type="InterPro" id="IPR001248">
    <property type="entry name" value="Pur-cyt_permease"/>
</dbReference>
<evidence type="ECO:0000256" key="5">
    <source>
        <dbReference type="ARBA" id="ARBA00023136"/>
    </source>
</evidence>
<dbReference type="Gene3D" id="1.10.4160.10">
    <property type="entry name" value="Hydantoin permease"/>
    <property type="match status" value="1"/>
</dbReference>
<feature type="transmembrane region" description="Helical" evidence="7">
    <location>
        <begin position="176"/>
        <end position="194"/>
    </location>
</feature>
<dbReference type="HOGENOM" id="CLU_021555_2_1_1"/>
<comment type="subcellular location">
    <subcellularLocation>
        <location evidence="1">Membrane</location>
        <topology evidence="1">Multi-pass membrane protein</topology>
    </subcellularLocation>
</comment>
<keyword evidence="9" id="KW-1185">Reference proteome</keyword>
<accession>A0A0A2J3D3</accession>
<evidence type="ECO:0000256" key="1">
    <source>
        <dbReference type="ARBA" id="ARBA00004141"/>
    </source>
</evidence>
<dbReference type="AlphaFoldDB" id="A0A0A2J3D3"/>